<dbReference type="AlphaFoldDB" id="A0A4P9XVS0"/>
<keyword evidence="7" id="KW-0256">Endoplasmic reticulum</keyword>
<comment type="pathway">
    <text evidence="2">Glycolipid biosynthesis; glycosylphosphatidylinositol-anchor biosynthesis.</text>
</comment>
<name>A0A4P9XVS0_9FUNG</name>
<dbReference type="Pfam" id="PF01663">
    <property type="entry name" value="Phosphodiest"/>
    <property type="match status" value="1"/>
</dbReference>
<accession>A0A4P9XVS0</accession>
<evidence type="ECO:0000256" key="7">
    <source>
        <dbReference type="ARBA" id="ARBA00022824"/>
    </source>
</evidence>
<feature type="transmembrane region" description="Helical" evidence="11">
    <location>
        <begin position="899"/>
        <end position="918"/>
    </location>
</feature>
<evidence type="ECO:0000256" key="4">
    <source>
        <dbReference type="ARBA" id="ARBA00022502"/>
    </source>
</evidence>
<evidence type="ECO:0000256" key="3">
    <source>
        <dbReference type="ARBA" id="ARBA00008695"/>
    </source>
</evidence>
<gene>
    <name evidence="12" type="ORF">THASP1DRAFT_21916</name>
</gene>
<evidence type="ECO:0000256" key="9">
    <source>
        <dbReference type="ARBA" id="ARBA00023136"/>
    </source>
</evidence>
<evidence type="ECO:0000313" key="13">
    <source>
        <dbReference type="Proteomes" id="UP000271241"/>
    </source>
</evidence>
<evidence type="ECO:0000256" key="10">
    <source>
        <dbReference type="ARBA" id="ARBA00023180"/>
    </source>
</evidence>
<evidence type="ECO:0000313" key="12">
    <source>
        <dbReference type="EMBL" id="RKP10368.1"/>
    </source>
</evidence>
<dbReference type="Proteomes" id="UP000271241">
    <property type="component" value="Unassembled WGS sequence"/>
</dbReference>
<keyword evidence="8 11" id="KW-1133">Transmembrane helix</keyword>
<proteinExistence type="inferred from homology"/>
<feature type="transmembrane region" description="Helical" evidence="11">
    <location>
        <begin position="561"/>
        <end position="578"/>
    </location>
</feature>
<sequence length="1145" mass="125447">MALRGGQATLLAAVLFLLLQISGIYMFTRGFLLTRLALEEQSQCAVLPAVNSSFGATQLPTGAGCWHERRFQRAVVVIVDALRFDFTVYNASYPQPEHYRNRLPVLHDMLVNQPEHAALFEFVADPPTTTLQRLKGLTTGTLPTFIDAGSNFAGSAVTEDSWIAQATAQGLRVWQMGDDTWDALYPDSFAEAHPFPSLNVWDLHTVDNGILALLPDALGPRRNEWDILVTHYLGVDHCGHRYGPQHPAMSEKLTQMNHMLSELMSKMDDDTVLFLFGDHGMDTKGDHGGDSDIEVQAALFVYSKAPLLPKDRGALNKVLRQLAEEAPDDASMRMFVERNDIGMHRTLPQIDLVPTLSMLLGLPVPYSSLGMAIPELFLMSGASANAATEHASGEHLASRIRTNAYQILRYMDAYAALKPSGELAGELQKGLHDKFKIAEGVYEQFVTNKMRQNGDATVASPDAYEVFLAYARFMRAALSSCRRIWAQFDVPLMCAGIVLQVITAFCMFGVMRRSSLSVHTVLAWMRGLLIGTVVTVILQRIRLVPLFLRAIGLASMQRHSQVILGAYVGFLIAFALCGRSDNAEDADTPPERTTRYSRWPSMSVDDSMAWLALPAIQGMIFSSNSFTVFEDHIVLALLQTYGTVSVVRAVAALVGNRSAALPARRHWLLWSLAFLTLGRMSGQTTICREEQGTHCTPTFYADMVASASQSTLIQLVAVAALVPWLLRRVFSATDSFHGVARLWIDWGLRAALLLSATFWIMDETPSVANGDDATNHPSSAIGDVNGAWGGLATVTHTSEDGAWGALKRFVARLGFGMSLIVGVVVWRYSPLCMNVDLKATADTTGGTRHTRQTRGAAAHVAPDARRALPILGFSNAYGAAYMILVTVVYAALAQTQQPSGGLTLAIGVCHLVVFLEMLHAQRIVTRASAKQPAPLPSPFAKAVVLGLLAQHYFFTTGHQATLSSIQWRVGFVGLRDLNWVVSPLLMVANTVGSHLLFTVAVPLLVLWRVSPHVAADDVDTPTTATLDGRRTFLGYRRIWPPIRQAVFAWSLVWTVLAVATCIWSMYFRRHLMVWKVWAPRFMLAAITAVICQVFLILVSFLVGVMHVMRKVGEILAAGQSPADSLIESIATADISAEEGAQRCAA</sequence>
<feature type="transmembrane region" description="Helical" evidence="11">
    <location>
        <begin position="1081"/>
        <end position="1104"/>
    </location>
</feature>
<evidence type="ECO:0000256" key="6">
    <source>
        <dbReference type="ARBA" id="ARBA00022692"/>
    </source>
</evidence>
<feature type="transmembrane region" description="Helical" evidence="11">
    <location>
        <begin position="809"/>
        <end position="828"/>
    </location>
</feature>
<reference evidence="13" key="1">
    <citation type="journal article" date="2018" name="Nat. Microbiol.">
        <title>Leveraging single-cell genomics to expand the fungal tree of life.</title>
        <authorList>
            <person name="Ahrendt S.R."/>
            <person name="Quandt C.A."/>
            <person name="Ciobanu D."/>
            <person name="Clum A."/>
            <person name="Salamov A."/>
            <person name="Andreopoulos B."/>
            <person name="Cheng J.F."/>
            <person name="Woyke T."/>
            <person name="Pelin A."/>
            <person name="Henrissat B."/>
            <person name="Reynolds N.K."/>
            <person name="Benny G.L."/>
            <person name="Smith M.E."/>
            <person name="James T.Y."/>
            <person name="Grigoriev I.V."/>
        </authorList>
    </citation>
    <scope>NUCLEOTIDE SEQUENCE [LARGE SCALE GENOMIC DNA]</scope>
    <source>
        <strain evidence="13">RSA 1356</strain>
    </source>
</reference>
<dbReference type="STRING" id="78915.A0A4P9XVS0"/>
<dbReference type="InterPro" id="IPR017850">
    <property type="entry name" value="Alkaline_phosphatase_core_sf"/>
</dbReference>
<keyword evidence="10" id="KW-0325">Glycoprotein</keyword>
<dbReference type="SUPFAM" id="SSF53649">
    <property type="entry name" value="Alkaline phosphatase-like"/>
    <property type="match status" value="1"/>
</dbReference>
<evidence type="ECO:0000256" key="8">
    <source>
        <dbReference type="ARBA" id="ARBA00022989"/>
    </source>
</evidence>
<evidence type="ECO:0000256" key="5">
    <source>
        <dbReference type="ARBA" id="ARBA00022679"/>
    </source>
</evidence>
<keyword evidence="4" id="KW-0337">GPI-anchor biosynthesis</keyword>
<dbReference type="OrthoDB" id="272139at2759"/>
<dbReference type="InterPro" id="IPR037675">
    <property type="entry name" value="PIG-O_N"/>
</dbReference>
<keyword evidence="9 11" id="KW-0472">Membrane</keyword>
<feature type="transmembrane region" description="Helical" evidence="11">
    <location>
        <begin position="980"/>
        <end position="1007"/>
    </location>
</feature>
<dbReference type="UniPathway" id="UPA00196"/>
<keyword evidence="13" id="KW-1185">Reference proteome</keyword>
<comment type="subcellular location">
    <subcellularLocation>
        <location evidence="1">Endoplasmic reticulum membrane</location>
        <topology evidence="1">Multi-pass membrane protein</topology>
    </subcellularLocation>
</comment>
<dbReference type="InterPro" id="IPR039524">
    <property type="entry name" value="PIGO/GPI13"/>
</dbReference>
<dbReference type="GO" id="GO:0051377">
    <property type="term" value="F:mannose-ethanolamine phosphotransferase activity"/>
    <property type="evidence" value="ECO:0007669"/>
    <property type="project" value="InterPro"/>
</dbReference>
<protein>
    <submittedName>
        <fullName evidence="12">Uncharacterized protein</fullName>
    </submittedName>
</protein>
<keyword evidence="5" id="KW-0808">Transferase</keyword>
<comment type="similarity">
    <text evidence="3">Belongs to the PIGG/PIGN/PIGO family. PIGO subfamily.</text>
</comment>
<feature type="transmembrane region" description="Helical" evidence="11">
    <location>
        <begin position="1046"/>
        <end position="1066"/>
    </location>
</feature>
<dbReference type="Gene3D" id="3.40.720.10">
    <property type="entry name" value="Alkaline Phosphatase, subunit A"/>
    <property type="match status" value="1"/>
</dbReference>
<organism evidence="12 13">
    <name type="scientific">Thamnocephalis sphaerospora</name>
    <dbReference type="NCBI Taxonomy" id="78915"/>
    <lineage>
        <taxon>Eukaryota</taxon>
        <taxon>Fungi</taxon>
        <taxon>Fungi incertae sedis</taxon>
        <taxon>Zoopagomycota</taxon>
        <taxon>Zoopagomycotina</taxon>
        <taxon>Zoopagomycetes</taxon>
        <taxon>Zoopagales</taxon>
        <taxon>Sigmoideomycetaceae</taxon>
        <taxon>Thamnocephalis</taxon>
    </lineage>
</organism>
<evidence type="ECO:0000256" key="2">
    <source>
        <dbReference type="ARBA" id="ARBA00004687"/>
    </source>
</evidence>
<evidence type="ECO:0000256" key="11">
    <source>
        <dbReference type="SAM" id="Phobius"/>
    </source>
</evidence>
<feature type="transmembrane region" description="Helical" evidence="11">
    <location>
        <begin position="490"/>
        <end position="511"/>
    </location>
</feature>
<keyword evidence="6 11" id="KW-0812">Transmembrane</keyword>
<dbReference type="PANTHER" id="PTHR23071">
    <property type="entry name" value="PHOSPHATIDYLINOSITOL GLYCAN"/>
    <property type="match status" value="1"/>
</dbReference>
<evidence type="ECO:0000256" key="1">
    <source>
        <dbReference type="ARBA" id="ARBA00004477"/>
    </source>
</evidence>
<dbReference type="PANTHER" id="PTHR23071:SF1">
    <property type="entry name" value="GPI ETHANOLAMINE PHOSPHATE TRANSFERASE 3"/>
    <property type="match status" value="1"/>
</dbReference>
<feature type="transmembrane region" description="Helical" evidence="11">
    <location>
        <begin position="875"/>
        <end position="893"/>
    </location>
</feature>
<dbReference type="EMBL" id="KZ992456">
    <property type="protein sequence ID" value="RKP10368.1"/>
    <property type="molecule type" value="Genomic_DNA"/>
</dbReference>
<dbReference type="GO" id="GO:0006506">
    <property type="term" value="P:GPI anchor biosynthetic process"/>
    <property type="evidence" value="ECO:0007669"/>
    <property type="project" value="UniProtKB-UniPathway"/>
</dbReference>
<feature type="transmembrane region" description="Helical" evidence="11">
    <location>
        <begin position="523"/>
        <end position="541"/>
    </location>
</feature>
<dbReference type="InterPro" id="IPR002591">
    <property type="entry name" value="Phosphodiest/P_Trfase"/>
</dbReference>
<dbReference type="GO" id="GO:0005789">
    <property type="term" value="C:endoplasmic reticulum membrane"/>
    <property type="evidence" value="ECO:0007669"/>
    <property type="project" value="UniProtKB-SubCell"/>
</dbReference>
<dbReference type="CDD" id="cd16023">
    <property type="entry name" value="GPI_EPT_3"/>
    <property type="match status" value="1"/>
</dbReference>